<gene>
    <name evidence="1" type="ORF">VHP8226_01351</name>
</gene>
<keyword evidence="2" id="KW-1185">Reference proteome</keyword>
<protein>
    <recommendedName>
        <fullName evidence="3">DUF1289 domain-containing protein</fullName>
    </recommendedName>
</protein>
<name>A0ABN8DFW2_9VIBR</name>
<comment type="caution">
    <text evidence="1">The sequence shown here is derived from an EMBL/GenBank/DDBJ whole genome shotgun (WGS) entry which is preliminary data.</text>
</comment>
<accession>A0ABN8DFW2</accession>
<evidence type="ECO:0008006" key="3">
    <source>
        <dbReference type="Google" id="ProtNLM"/>
    </source>
</evidence>
<evidence type="ECO:0000313" key="1">
    <source>
        <dbReference type="EMBL" id="CAH0525821.1"/>
    </source>
</evidence>
<dbReference type="EMBL" id="CAKLCM010000002">
    <property type="protein sequence ID" value="CAH0525821.1"/>
    <property type="molecule type" value="Genomic_DNA"/>
</dbReference>
<evidence type="ECO:0000313" key="2">
    <source>
        <dbReference type="Proteomes" id="UP000838160"/>
    </source>
</evidence>
<reference evidence="1" key="1">
    <citation type="submission" date="2021-12" db="EMBL/GenBank/DDBJ databases">
        <authorList>
            <person name="Rodrigo-Torres L."/>
            <person name="Arahal R. D."/>
            <person name="Lucena T."/>
        </authorList>
    </citation>
    <scope>NUCLEOTIDE SEQUENCE</scope>
    <source>
        <strain evidence="1">CECT 8226</strain>
    </source>
</reference>
<dbReference type="Proteomes" id="UP000838160">
    <property type="component" value="Unassembled WGS sequence"/>
</dbReference>
<organism evidence="1 2">
    <name type="scientific">Vibrio hippocampi</name>
    <dbReference type="NCBI Taxonomy" id="654686"/>
    <lineage>
        <taxon>Bacteria</taxon>
        <taxon>Pseudomonadati</taxon>
        <taxon>Pseudomonadota</taxon>
        <taxon>Gammaproteobacteria</taxon>
        <taxon>Vibrionales</taxon>
        <taxon>Vibrionaceae</taxon>
        <taxon>Vibrio</taxon>
    </lineage>
</organism>
<sequence>MRTFSIAGVCDWCKKPSMVTKHEYVDGKCNHSCQECNDIATLDVRQFNLEELAIRAKHAETLLQAS</sequence>
<dbReference type="RefSeq" id="WP_237484317.1">
    <property type="nucleotide sequence ID" value="NZ_CAKLCM010000002.1"/>
</dbReference>
<proteinExistence type="predicted"/>